<dbReference type="OrthoDB" id="8220622at2"/>
<dbReference type="PANTHER" id="PTHR30055">
    <property type="entry name" value="HTH-TYPE TRANSCRIPTIONAL REGULATOR RUTR"/>
    <property type="match status" value="1"/>
</dbReference>
<dbReference type="InterPro" id="IPR009057">
    <property type="entry name" value="Homeodomain-like_sf"/>
</dbReference>
<keyword evidence="1 2" id="KW-0238">DNA-binding</keyword>
<name>A0A4R1C250_9ACTN</name>
<gene>
    <name evidence="4" type="ORF">EPD65_09290</name>
</gene>
<dbReference type="GO" id="GO:0003700">
    <property type="term" value="F:DNA-binding transcription factor activity"/>
    <property type="evidence" value="ECO:0007669"/>
    <property type="project" value="TreeGrafter"/>
</dbReference>
<dbReference type="Proteomes" id="UP000295453">
    <property type="component" value="Unassembled WGS sequence"/>
</dbReference>
<proteinExistence type="predicted"/>
<feature type="domain" description="HTH tetR-type" evidence="3">
    <location>
        <begin position="16"/>
        <end position="76"/>
    </location>
</feature>
<protein>
    <submittedName>
        <fullName evidence="4">TetR/AcrR family transcriptional regulator</fullName>
    </submittedName>
</protein>
<evidence type="ECO:0000256" key="1">
    <source>
        <dbReference type="ARBA" id="ARBA00023125"/>
    </source>
</evidence>
<dbReference type="InterPro" id="IPR050109">
    <property type="entry name" value="HTH-type_TetR-like_transc_reg"/>
</dbReference>
<dbReference type="InterPro" id="IPR001647">
    <property type="entry name" value="HTH_TetR"/>
</dbReference>
<dbReference type="AlphaFoldDB" id="A0A4R1C250"/>
<sequence>MTAVTVPAARGAAKTDARRAELAASALQTLGELGYARTSLREIAQNSPFSHGVVHYYFDSKVELIIHAVREYKKVCVTRYDDVVEESQTPEELGQRFSERLVQTLHDDIAMHRLWYDLRTAAMYEAELRDDVITIDNTLEAMVWRIVTRFAELAGATPAYDEPTTYTLIDGLFEKAVFAHLAGDPQAGADLQARVAGLVPALLR</sequence>
<dbReference type="Pfam" id="PF00440">
    <property type="entry name" value="TetR_N"/>
    <property type="match status" value="1"/>
</dbReference>
<dbReference type="RefSeq" id="WP_131583431.1">
    <property type="nucleotide sequence ID" value="NZ_SJZJ01000014.1"/>
</dbReference>
<keyword evidence="5" id="KW-1185">Reference proteome</keyword>
<reference evidence="4 5" key="1">
    <citation type="submission" date="2019-03" db="EMBL/GenBank/DDBJ databases">
        <authorList>
            <person name="Kim M.K.M."/>
        </authorList>
    </citation>
    <scope>NUCLEOTIDE SEQUENCE [LARGE SCALE GENOMIC DNA]</scope>
    <source>
        <strain evidence="4 5">18JY15-6</strain>
    </source>
</reference>
<organism evidence="4 5">
    <name type="scientific">Nocardioides jejuensis</name>
    <dbReference type="NCBI Taxonomy" id="2502782"/>
    <lineage>
        <taxon>Bacteria</taxon>
        <taxon>Bacillati</taxon>
        <taxon>Actinomycetota</taxon>
        <taxon>Actinomycetes</taxon>
        <taxon>Propionibacteriales</taxon>
        <taxon>Nocardioidaceae</taxon>
        <taxon>Nocardioides</taxon>
    </lineage>
</organism>
<evidence type="ECO:0000313" key="5">
    <source>
        <dbReference type="Proteomes" id="UP000295453"/>
    </source>
</evidence>
<evidence type="ECO:0000256" key="2">
    <source>
        <dbReference type="PROSITE-ProRule" id="PRU00335"/>
    </source>
</evidence>
<comment type="caution">
    <text evidence="4">The sequence shown here is derived from an EMBL/GenBank/DDBJ whole genome shotgun (WGS) entry which is preliminary data.</text>
</comment>
<accession>A0A4R1C250</accession>
<dbReference type="SUPFAM" id="SSF46689">
    <property type="entry name" value="Homeodomain-like"/>
    <property type="match status" value="1"/>
</dbReference>
<evidence type="ECO:0000313" key="4">
    <source>
        <dbReference type="EMBL" id="TCJ24098.1"/>
    </source>
</evidence>
<dbReference type="PROSITE" id="PS50977">
    <property type="entry name" value="HTH_TETR_2"/>
    <property type="match status" value="1"/>
</dbReference>
<evidence type="ECO:0000259" key="3">
    <source>
        <dbReference type="PROSITE" id="PS50977"/>
    </source>
</evidence>
<dbReference type="GO" id="GO:0000976">
    <property type="term" value="F:transcription cis-regulatory region binding"/>
    <property type="evidence" value="ECO:0007669"/>
    <property type="project" value="TreeGrafter"/>
</dbReference>
<dbReference type="PANTHER" id="PTHR30055:SF226">
    <property type="entry name" value="HTH-TYPE TRANSCRIPTIONAL REGULATOR PKSA"/>
    <property type="match status" value="1"/>
</dbReference>
<dbReference type="EMBL" id="SJZJ01000014">
    <property type="protein sequence ID" value="TCJ24098.1"/>
    <property type="molecule type" value="Genomic_DNA"/>
</dbReference>
<feature type="DNA-binding region" description="H-T-H motif" evidence="2">
    <location>
        <begin position="39"/>
        <end position="58"/>
    </location>
</feature>
<dbReference type="Gene3D" id="1.10.357.10">
    <property type="entry name" value="Tetracycline Repressor, domain 2"/>
    <property type="match status" value="1"/>
</dbReference>